<keyword evidence="2" id="KW-0413">Isomerase</keyword>
<evidence type="ECO:0000313" key="4">
    <source>
        <dbReference type="EMBL" id="OQW51442.1"/>
    </source>
</evidence>
<gene>
    <name evidence="4" type="ORF">A4S15_11495</name>
</gene>
<dbReference type="InterPro" id="IPR015391">
    <property type="entry name" value="SurA_N"/>
</dbReference>
<dbReference type="AlphaFoldDB" id="A0A1W9HVW4"/>
<evidence type="ECO:0000256" key="2">
    <source>
        <dbReference type="ARBA" id="ARBA00023110"/>
    </source>
</evidence>
<keyword evidence="2" id="KW-0697">Rotamase</keyword>
<dbReference type="InterPro" id="IPR027304">
    <property type="entry name" value="Trigger_fact/SurA_dom_sf"/>
</dbReference>
<feature type="domain" description="SurA N-terminal" evidence="3">
    <location>
        <begin position="45"/>
        <end position="148"/>
    </location>
</feature>
<name>A0A1W9HVW4_9HYPH</name>
<dbReference type="Pfam" id="PF09312">
    <property type="entry name" value="SurA_N"/>
    <property type="match status" value="1"/>
</dbReference>
<keyword evidence="1" id="KW-0732">Signal</keyword>
<dbReference type="Gene3D" id="1.10.4030.10">
    <property type="entry name" value="Porin chaperone SurA, peptide-binding domain"/>
    <property type="match status" value="1"/>
</dbReference>
<evidence type="ECO:0000256" key="1">
    <source>
        <dbReference type="ARBA" id="ARBA00022729"/>
    </source>
</evidence>
<dbReference type="PANTHER" id="PTHR47637:SF1">
    <property type="entry name" value="CHAPERONE SURA"/>
    <property type="match status" value="1"/>
</dbReference>
<sequence>MARQPASVKPRSNGDMSSPLESLVLAGVVFVCLLLCATPSVAQGIVVVVNGQLITQNDVTNRLRLLALTNGGKAAPRETALDELIDERLKLQEARKLRITIDESQVDRAFASIAERTKLSVDQLRQALKSRGVNPSTLRDRLRGDIAWQLVVQQRGQRAINIRDQDIVDALKKRGQDPENIRSVEYTMAQIVVFSKGESPARRKEADAIRASVKSCDNLAEQLRRAREAAVRSTIRRSSADLPPPIRLVLEKTPINGSTEVQTSPLGYEFYMLCDKQEIPGRDAAQAQIRSELVELELEQASRRLLRDARQAAVIDNREK</sequence>
<accession>A0A1W9HVW4</accession>
<dbReference type="PANTHER" id="PTHR47637">
    <property type="entry name" value="CHAPERONE SURA"/>
    <property type="match status" value="1"/>
</dbReference>
<proteinExistence type="predicted"/>
<dbReference type="GO" id="GO:0003755">
    <property type="term" value="F:peptidyl-prolyl cis-trans isomerase activity"/>
    <property type="evidence" value="ECO:0007669"/>
    <property type="project" value="UniProtKB-KW"/>
</dbReference>
<dbReference type="Proteomes" id="UP000192872">
    <property type="component" value="Unassembled WGS sequence"/>
</dbReference>
<dbReference type="STRING" id="1827387.A4S15_11495"/>
<dbReference type="SUPFAM" id="SSF109998">
    <property type="entry name" value="Triger factor/SurA peptide-binding domain-like"/>
    <property type="match status" value="1"/>
</dbReference>
<dbReference type="InterPro" id="IPR050280">
    <property type="entry name" value="OMP_Chaperone_SurA"/>
</dbReference>
<organism evidence="4 5">
    <name type="scientific">Candidatus Raskinella chloraquaticus</name>
    <dbReference type="NCBI Taxonomy" id="1951219"/>
    <lineage>
        <taxon>Bacteria</taxon>
        <taxon>Pseudomonadati</taxon>
        <taxon>Pseudomonadota</taxon>
        <taxon>Alphaproteobacteria</taxon>
        <taxon>Hyphomicrobiales</taxon>
        <taxon>Phreatobacteraceae</taxon>
        <taxon>Candidatus Raskinella</taxon>
    </lineage>
</organism>
<comment type="caution">
    <text evidence="4">The sequence shown here is derived from an EMBL/GenBank/DDBJ whole genome shotgun (WGS) entry which is preliminary data.</text>
</comment>
<evidence type="ECO:0000259" key="3">
    <source>
        <dbReference type="Pfam" id="PF09312"/>
    </source>
</evidence>
<evidence type="ECO:0000313" key="5">
    <source>
        <dbReference type="Proteomes" id="UP000192872"/>
    </source>
</evidence>
<dbReference type="EMBL" id="LWDL01000019">
    <property type="protein sequence ID" value="OQW51442.1"/>
    <property type="molecule type" value="Genomic_DNA"/>
</dbReference>
<protein>
    <recommendedName>
        <fullName evidence="3">SurA N-terminal domain-containing protein</fullName>
    </recommendedName>
</protein>
<reference evidence="4 5" key="1">
    <citation type="journal article" date="2017" name="Water Res.">
        <title>Comammox in drinking water systems.</title>
        <authorList>
            <person name="Wang Y."/>
            <person name="Ma L."/>
            <person name="Mao Y."/>
            <person name="Jiang X."/>
            <person name="Xia Y."/>
            <person name="Yu K."/>
            <person name="Li B."/>
            <person name="Zhang T."/>
        </authorList>
    </citation>
    <scope>NUCLEOTIDE SEQUENCE [LARGE SCALE GENOMIC DNA]</scope>
    <source>
        <strain evidence="4">SG_bin8</strain>
    </source>
</reference>